<sequence>MLDPRKRRRRLLPFLLLSGLLLIVLAACGGSQQSNQAIKDQVLRFPNVGTGDIGKLDPASGSDSNSNLAVSMLFSGLVKADKDLNVLPDQATWDISKDNKVYTFHLKQGITFSDGTPVTAQTYVYTWTRALLPEVKSPIAPVLEEVIVGAKDVNNGKTTTLEGVKAIDDQTLQVTLEHPTAYFLQLLTVNLFYPLNKNLIDKYGQVDWVQHVTGNGAGTGPFVVQSWQPGVKIDFVPNPHYYGNKTTLKKVEMYFVKEPETAYKAYQAKQYDFVWGLTAQDQETAKNQPGFTRRSILQSSLLFFDNKTVPFNKSAVRQAFAAAIDKNVLASKIFKDTVTPASTIIPPGEPGAQPDYPGIAYNQAKAKQLLQSVYPDTSKVPPITFTYPESQFPRNAATALQGMWQTALGVQVKLNPMELTAYNSETSKHTVQFGFTQWGVYFPDPYEWLNLSLLSTSANNNGDWNNPKFDGLVAQAEQKSGQDRLNTYAEAERVAIDDVGWLPLSHQTFTAIIPSYVHGIVLNGSGLYFGDWSTITLS</sequence>
<dbReference type="InterPro" id="IPR000914">
    <property type="entry name" value="SBP_5_dom"/>
</dbReference>
<dbReference type="PANTHER" id="PTHR30290:SF10">
    <property type="entry name" value="PERIPLASMIC OLIGOPEPTIDE-BINDING PROTEIN-RELATED"/>
    <property type="match status" value="1"/>
</dbReference>
<dbReference type="GO" id="GO:0042597">
    <property type="term" value="C:periplasmic space"/>
    <property type="evidence" value="ECO:0007669"/>
    <property type="project" value="UniProtKB-ARBA"/>
</dbReference>
<gene>
    <name evidence="6" type="ORF">KSX_10170</name>
</gene>
<dbReference type="CDD" id="cd08504">
    <property type="entry name" value="PBP2_OppA"/>
    <property type="match status" value="1"/>
</dbReference>
<organism evidence="6 7">
    <name type="scientific">Ktedonospora formicarum</name>
    <dbReference type="NCBI Taxonomy" id="2778364"/>
    <lineage>
        <taxon>Bacteria</taxon>
        <taxon>Bacillati</taxon>
        <taxon>Chloroflexota</taxon>
        <taxon>Ktedonobacteria</taxon>
        <taxon>Ktedonobacterales</taxon>
        <taxon>Ktedonobacteraceae</taxon>
        <taxon>Ktedonospora</taxon>
    </lineage>
</organism>
<comment type="caution">
    <text evidence="6">The sequence shown here is derived from an EMBL/GenBank/DDBJ whole genome shotgun (WGS) entry which is preliminary data.</text>
</comment>
<dbReference type="AlphaFoldDB" id="A0A8J3HSH4"/>
<keyword evidence="7" id="KW-1185">Reference proteome</keyword>
<dbReference type="Gene3D" id="3.40.190.10">
    <property type="entry name" value="Periplasmic binding protein-like II"/>
    <property type="match status" value="1"/>
</dbReference>
<keyword evidence="4" id="KW-0732">Signal</keyword>
<dbReference type="InterPro" id="IPR039424">
    <property type="entry name" value="SBP_5"/>
</dbReference>
<comment type="subcellular location">
    <subcellularLocation>
        <location evidence="1">Cell envelope</location>
    </subcellularLocation>
</comment>
<evidence type="ECO:0000256" key="4">
    <source>
        <dbReference type="ARBA" id="ARBA00022729"/>
    </source>
</evidence>
<dbReference type="Proteomes" id="UP000612362">
    <property type="component" value="Unassembled WGS sequence"/>
</dbReference>
<dbReference type="InterPro" id="IPR030678">
    <property type="entry name" value="Peptide/Ni-bd"/>
</dbReference>
<dbReference type="RefSeq" id="WP_220192353.1">
    <property type="nucleotide sequence ID" value="NZ_BNJF01000001.1"/>
</dbReference>
<keyword evidence="3" id="KW-0813">Transport</keyword>
<evidence type="ECO:0000313" key="7">
    <source>
        <dbReference type="Proteomes" id="UP000612362"/>
    </source>
</evidence>
<dbReference type="PANTHER" id="PTHR30290">
    <property type="entry name" value="PERIPLASMIC BINDING COMPONENT OF ABC TRANSPORTER"/>
    <property type="match status" value="1"/>
</dbReference>
<dbReference type="GO" id="GO:0043190">
    <property type="term" value="C:ATP-binding cassette (ABC) transporter complex"/>
    <property type="evidence" value="ECO:0007669"/>
    <property type="project" value="InterPro"/>
</dbReference>
<dbReference type="Gene3D" id="3.90.76.10">
    <property type="entry name" value="Dipeptide-binding Protein, Domain 1"/>
    <property type="match status" value="1"/>
</dbReference>
<dbReference type="GO" id="GO:0015833">
    <property type="term" value="P:peptide transport"/>
    <property type="evidence" value="ECO:0007669"/>
    <property type="project" value="TreeGrafter"/>
</dbReference>
<dbReference type="Pfam" id="PF00496">
    <property type="entry name" value="SBP_bac_5"/>
    <property type="match status" value="1"/>
</dbReference>
<reference evidence="6" key="1">
    <citation type="submission" date="2020-10" db="EMBL/GenBank/DDBJ databases">
        <title>Taxonomic study of unclassified bacteria belonging to the class Ktedonobacteria.</title>
        <authorList>
            <person name="Yabe S."/>
            <person name="Wang C.M."/>
            <person name="Zheng Y."/>
            <person name="Sakai Y."/>
            <person name="Cavaletti L."/>
            <person name="Monciardini P."/>
            <person name="Donadio S."/>
        </authorList>
    </citation>
    <scope>NUCLEOTIDE SEQUENCE</scope>
    <source>
        <strain evidence="6">SOSP1-1</strain>
    </source>
</reference>
<proteinExistence type="inferred from homology"/>
<dbReference type="GO" id="GO:1904680">
    <property type="term" value="F:peptide transmembrane transporter activity"/>
    <property type="evidence" value="ECO:0007669"/>
    <property type="project" value="TreeGrafter"/>
</dbReference>
<comment type="similarity">
    <text evidence="2">Belongs to the bacterial solute-binding protein 5 family.</text>
</comment>
<evidence type="ECO:0000313" key="6">
    <source>
        <dbReference type="EMBL" id="GHO42854.1"/>
    </source>
</evidence>
<name>A0A8J3HSH4_9CHLR</name>
<evidence type="ECO:0000256" key="2">
    <source>
        <dbReference type="ARBA" id="ARBA00005695"/>
    </source>
</evidence>
<evidence type="ECO:0000256" key="1">
    <source>
        <dbReference type="ARBA" id="ARBA00004196"/>
    </source>
</evidence>
<dbReference type="EMBL" id="BNJF01000001">
    <property type="protein sequence ID" value="GHO42854.1"/>
    <property type="molecule type" value="Genomic_DNA"/>
</dbReference>
<evidence type="ECO:0000259" key="5">
    <source>
        <dbReference type="Pfam" id="PF00496"/>
    </source>
</evidence>
<protein>
    <submittedName>
        <fullName evidence="6">ABC transporter substrate-binding protein</fullName>
    </submittedName>
</protein>
<dbReference type="GO" id="GO:0030313">
    <property type="term" value="C:cell envelope"/>
    <property type="evidence" value="ECO:0007669"/>
    <property type="project" value="UniProtKB-SubCell"/>
</dbReference>
<dbReference type="SUPFAM" id="SSF53850">
    <property type="entry name" value="Periplasmic binding protein-like II"/>
    <property type="match status" value="1"/>
</dbReference>
<feature type="domain" description="Solute-binding protein family 5" evidence="5">
    <location>
        <begin position="93"/>
        <end position="459"/>
    </location>
</feature>
<accession>A0A8J3HSH4</accession>
<dbReference type="Gene3D" id="3.10.105.10">
    <property type="entry name" value="Dipeptide-binding Protein, Domain 3"/>
    <property type="match status" value="1"/>
</dbReference>
<evidence type="ECO:0000256" key="3">
    <source>
        <dbReference type="ARBA" id="ARBA00022448"/>
    </source>
</evidence>
<dbReference type="FunFam" id="3.90.76.10:FF:000001">
    <property type="entry name" value="Oligopeptide ABC transporter substrate-binding protein"/>
    <property type="match status" value="1"/>
</dbReference>
<dbReference type="PIRSF" id="PIRSF002741">
    <property type="entry name" value="MppA"/>
    <property type="match status" value="1"/>
</dbReference>
<dbReference type="PROSITE" id="PS51257">
    <property type="entry name" value="PROKAR_LIPOPROTEIN"/>
    <property type="match status" value="1"/>
</dbReference>